<comment type="subcellular location">
    <subcellularLocation>
        <location evidence="1">Cytoplasm</location>
        <location evidence="1">Cytoskeleton</location>
        <location evidence="1">Spindle</location>
    </subcellularLocation>
</comment>
<dbReference type="GO" id="GO:0005881">
    <property type="term" value="C:cytoplasmic microtubule"/>
    <property type="evidence" value="ECO:0007669"/>
    <property type="project" value="TreeGrafter"/>
</dbReference>
<sequence length="1283" mass="136334">MADPDAIYELAQRIESNIEVDKRVAALHSLQSQLESAGYVVEADAVTSAVKVALKHANQSLSTASLSFIPTYASMIYSGDGTESHSILNHNVRMLVNSVSLLVIEKLGDQKERIREAARTALIELGNAAYAISSGHLTTSGKGKETETPLGIFERTLREAGLAAKFARIREQSVLLLPILRQNCEKYPVRPLLPITVELLLDADATVREGARSTLVTLFSSAAPAAKADLKKELEKRAVRKQTADAILREVLGAPPAAPAASVLSLPPAPTSFAPTTRSQSTSSYAADAPTPTSHTKAASASASHAVSSATTMSAAATAAADDIRPVYIASRSDLERTFASMMPFFESKESEHNWLNREQSMIKIRGLIVSGAHRQFGEAFFVSHLKTAQEGILKCVASLRTTLSMHAVHLVQELAIELGDDLAPCVEAFLIHLTGMAGFTKKLIANATQEAAAAIMVNVSFRPLYLQLIWQGIQDKNVATRTAAAEHLCTVLNHHAAHRKHAVESHGGLDLLDKSLRKGVGDSNPAARTKSREAFWIFHRYWPDQANVILNSLDPSTKKQVAALAPADVESEAIIEQKPKTSGAPARVRPGGASMALIQAKKAAALKATQERERKKAEDAAAAHEARVAAARAALAEQQQLELHQQQQQQQQRQQHLHQQASAEEYATPVAAHKKSTGFMPTRNRTQQPSSHAASLKPSTELSVLVSPTAHQRIETAIAVPLPTSPTPVAARVTSSSLSRTSSEASSQPRSPGLSPVAARTRAISTSSFSSQGSGSASSSSARVHASASTPRSHRVAANGLDADLHNLSLDGIDDGDVTADATQQPRLPHNGAGEDDTVQFSAPEDASMDLMGMNFNSPFKLPASATGQRAAKTHSVLLERQNALDSLQQTPQGKTTRAASTSSASSTSSTTPGTAVRRSGLPRPVSMMHSPSPSPHATQAVPRSTSSRVLASSTPSRQASQLSNGSGASALENRAKRLDAQQQPGASPSPAKARPEVWAWIGALSDGTADVRTFRRLTRLSAEFKVAPHTSLGEADEEGGEGDETVLRPGPLGNVAQVRRDDADAVFTSGTDAWLDGGLFSALFDALKRYLAADVSSELHTSAQVLLHRLVEFQFPLLAATATESELVHLLLTSLTALSSTGPSTSASVVARKTATQGFETILAAWATRCDAVLGFDVLLSLPLPAGAAVLRSAYTPLLVRLPAELVLEDFLPRLRGVVVGALAAAGAETRLAATTLLVRVNGRAVAEGVRESHARVFGALGLEEEDRAVCDLLMYYFYKK</sequence>
<dbReference type="SUPFAM" id="SSF48371">
    <property type="entry name" value="ARM repeat"/>
    <property type="match status" value="1"/>
</dbReference>
<dbReference type="GO" id="GO:0051301">
    <property type="term" value="P:cell division"/>
    <property type="evidence" value="ECO:0007669"/>
    <property type="project" value="UniProtKB-KW"/>
</dbReference>
<feature type="compositionally biased region" description="Polar residues" evidence="6">
    <location>
        <begin position="273"/>
        <end position="285"/>
    </location>
</feature>
<dbReference type="GO" id="GO:1990023">
    <property type="term" value="C:mitotic spindle midzone"/>
    <property type="evidence" value="ECO:0007669"/>
    <property type="project" value="TreeGrafter"/>
</dbReference>
<dbReference type="GO" id="GO:0090307">
    <property type="term" value="P:mitotic spindle assembly"/>
    <property type="evidence" value="ECO:0007669"/>
    <property type="project" value="TreeGrafter"/>
</dbReference>
<keyword evidence="9" id="KW-1185">Reference proteome</keyword>
<accession>E6ZP11</accession>
<evidence type="ECO:0000259" key="7">
    <source>
        <dbReference type="SMART" id="SM01349"/>
    </source>
</evidence>
<feature type="compositionally biased region" description="Low complexity" evidence="6">
    <location>
        <begin position="897"/>
        <end position="917"/>
    </location>
</feature>
<evidence type="ECO:0000256" key="5">
    <source>
        <dbReference type="ARBA" id="ARBA00022776"/>
    </source>
</evidence>
<dbReference type="GO" id="GO:0005876">
    <property type="term" value="C:spindle microtubule"/>
    <property type="evidence" value="ECO:0007669"/>
    <property type="project" value="TreeGrafter"/>
</dbReference>
<feature type="compositionally biased region" description="Polar residues" evidence="6">
    <location>
        <begin position="684"/>
        <end position="701"/>
    </location>
</feature>
<dbReference type="GO" id="GO:0008017">
    <property type="term" value="F:microtubule binding"/>
    <property type="evidence" value="ECO:0007669"/>
    <property type="project" value="TreeGrafter"/>
</dbReference>
<dbReference type="Pfam" id="PF21040">
    <property type="entry name" value="CEP104-like_TOG"/>
    <property type="match status" value="1"/>
</dbReference>
<feature type="compositionally biased region" description="Low complexity" evidence="6">
    <location>
        <begin position="289"/>
        <end position="300"/>
    </location>
</feature>
<dbReference type="EMBL" id="FQ311434">
    <property type="protein sequence ID" value="CBQ68968.1"/>
    <property type="molecule type" value="Genomic_DNA"/>
</dbReference>
<feature type="region of interest" description="Disordered" evidence="6">
    <location>
        <begin position="724"/>
        <end position="795"/>
    </location>
</feature>
<feature type="compositionally biased region" description="Low complexity" evidence="6">
    <location>
        <begin position="730"/>
        <end position="748"/>
    </location>
</feature>
<dbReference type="SMART" id="SM01349">
    <property type="entry name" value="TOG"/>
    <property type="match status" value="2"/>
</dbReference>
<evidence type="ECO:0000256" key="2">
    <source>
        <dbReference type="ARBA" id="ARBA00009549"/>
    </source>
</evidence>
<dbReference type="InterPro" id="IPR016024">
    <property type="entry name" value="ARM-type_fold"/>
</dbReference>
<feature type="region of interest" description="Disordered" evidence="6">
    <location>
        <begin position="269"/>
        <end position="300"/>
    </location>
</feature>
<keyword evidence="5" id="KW-0498">Mitosis</keyword>
<dbReference type="Gene3D" id="1.25.10.10">
    <property type="entry name" value="Leucine-rich Repeat Variant"/>
    <property type="match status" value="2"/>
</dbReference>
<feature type="compositionally biased region" description="Low complexity" evidence="6">
    <location>
        <begin position="640"/>
        <end position="662"/>
    </location>
</feature>
<dbReference type="VEuPathDB" id="FungiDB:sr15429"/>
<dbReference type="HOGENOM" id="CLU_259371_0_0_1"/>
<feature type="compositionally biased region" description="Acidic residues" evidence="6">
    <location>
        <begin position="1036"/>
        <end position="1046"/>
    </location>
</feature>
<feature type="compositionally biased region" description="Polar residues" evidence="6">
    <location>
        <begin position="887"/>
        <end position="896"/>
    </location>
</feature>
<evidence type="ECO:0000256" key="1">
    <source>
        <dbReference type="ARBA" id="ARBA00004186"/>
    </source>
</evidence>
<feature type="domain" description="TOG" evidence="7">
    <location>
        <begin position="328"/>
        <end position="580"/>
    </location>
</feature>
<feature type="region of interest" description="Disordered" evidence="6">
    <location>
        <begin position="640"/>
        <end position="664"/>
    </location>
</feature>
<feature type="compositionally biased region" description="Polar residues" evidence="6">
    <location>
        <begin position="943"/>
        <end position="969"/>
    </location>
</feature>
<feature type="compositionally biased region" description="Low complexity" evidence="6">
    <location>
        <begin position="764"/>
        <end position="790"/>
    </location>
</feature>
<dbReference type="Pfam" id="PF12348">
    <property type="entry name" value="CLASP_N"/>
    <property type="match status" value="1"/>
</dbReference>
<dbReference type="Proteomes" id="UP000008867">
    <property type="component" value="Chromosome 13"/>
</dbReference>
<feature type="region of interest" description="Disordered" evidence="6">
    <location>
        <begin position="817"/>
        <end position="841"/>
    </location>
</feature>
<keyword evidence="4" id="KW-0493">Microtubule</keyword>
<keyword evidence="5" id="KW-0131">Cell cycle</keyword>
<name>E6ZP11_SPORE</name>
<dbReference type="eggNOG" id="ENOG502QT5T">
    <property type="taxonomic scope" value="Eukaryota"/>
</dbReference>
<organism evidence="8 9">
    <name type="scientific">Sporisorium reilianum (strain SRZ2)</name>
    <name type="common">Maize head smut fungus</name>
    <dbReference type="NCBI Taxonomy" id="999809"/>
    <lineage>
        <taxon>Eukaryota</taxon>
        <taxon>Fungi</taxon>
        <taxon>Dikarya</taxon>
        <taxon>Basidiomycota</taxon>
        <taxon>Ustilaginomycotina</taxon>
        <taxon>Ustilaginomycetes</taxon>
        <taxon>Ustilaginales</taxon>
        <taxon>Ustilaginaceae</taxon>
        <taxon>Sporisorium</taxon>
    </lineage>
</organism>
<dbReference type="GO" id="GO:0005815">
    <property type="term" value="C:microtubule organizing center"/>
    <property type="evidence" value="ECO:0007669"/>
    <property type="project" value="TreeGrafter"/>
</dbReference>
<evidence type="ECO:0000256" key="4">
    <source>
        <dbReference type="ARBA" id="ARBA00022701"/>
    </source>
</evidence>
<dbReference type="PANTHER" id="PTHR21567">
    <property type="entry name" value="CLASP"/>
    <property type="match status" value="1"/>
</dbReference>
<feature type="compositionally biased region" description="Basic and acidic residues" evidence="6">
    <location>
        <begin position="610"/>
        <end position="626"/>
    </location>
</feature>
<evidence type="ECO:0000256" key="3">
    <source>
        <dbReference type="ARBA" id="ARBA00022618"/>
    </source>
</evidence>
<feature type="region of interest" description="Disordered" evidence="6">
    <location>
        <begin position="1032"/>
        <end position="1053"/>
    </location>
</feature>
<evidence type="ECO:0000313" key="8">
    <source>
        <dbReference type="EMBL" id="CBQ68968.1"/>
    </source>
</evidence>
<dbReference type="InterPro" id="IPR024395">
    <property type="entry name" value="CLASP_N_dom"/>
</dbReference>
<protein>
    <recommendedName>
        <fullName evidence="7">TOG domain-containing protein</fullName>
    </recommendedName>
</protein>
<feature type="region of interest" description="Disordered" evidence="6">
    <location>
        <begin position="607"/>
        <end position="626"/>
    </location>
</feature>
<dbReference type="InterPro" id="IPR011989">
    <property type="entry name" value="ARM-like"/>
</dbReference>
<feature type="region of interest" description="Disordered" evidence="6">
    <location>
        <begin position="887"/>
        <end position="970"/>
    </location>
</feature>
<dbReference type="InterPro" id="IPR034085">
    <property type="entry name" value="TOG"/>
</dbReference>
<comment type="similarity">
    <text evidence="2">Belongs to the CLASP family.</text>
</comment>
<keyword evidence="3" id="KW-0132">Cell division</keyword>
<proteinExistence type="inferred from homology"/>
<dbReference type="OrthoDB" id="46159at2759"/>
<evidence type="ECO:0000256" key="6">
    <source>
        <dbReference type="SAM" id="MobiDB-lite"/>
    </source>
</evidence>
<reference evidence="8 9" key="1">
    <citation type="journal article" date="2010" name="Science">
        <title>Pathogenicity determinants in smut fungi revealed by genome comparison.</title>
        <authorList>
            <person name="Schirawski J."/>
            <person name="Mannhaupt G."/>
            <person name="Muench K."/>
            <person name="Brefort T."/>
            <person name="Schipper K."/>
            <person name="Doehlemann G."/>
            <person name="Di Stasio M."/>
            <person name="Roessel N."/>
            <person name="Mendoza-Mendoza A."/>
            <person name="Pester D."/>
            <person name="Mueller O."/>
            <person name="Winterberg B."/>
            <person name="Meyer E."/>
            <person name="Ghareeb H."/>
            <person name="Wollenberg T."/>
            <person name="Muensterkoetter M."/>
            <person name="Wong P."/>
            <person name="Walter M."/>
            <person name="Stukenbrock E."/>
            <person name="Gueldener U."/>
            <person name="Kahmann R."/>
        </authorList>
    </citation>
    <scope>NUCLEOTIDE SEQUENCE [LARGE SCALE GENOMIC DNA]</scope>
    <source>
        <strain evidence="9">SRZ2</strain>
    </source>
</reference>
<feature type="domain" description="TOG" evidence="7">
    <location>
        <begin position="1"/>
        <end position="257"/>
    </location>
</feature>
<dbReference type="PANTHER" id="PTHR21567:SF9">
    <property type="entry name" value="CLIP-ASSOCIATING PROTEIN"/>
    <property type="match status" value="1"/>
</dbReference>
<gene>
    <name evidence="8" type="ORF">sr15429</name>
</gene>
<evidence type="ECO:0000313" key="9">
    <source>
        <dbReference type="Proteomes" id="UP000008867"/>
    </source>
</evidence>
<feature type="region of interest" description="Disordered" evidence="6">
    <location>
        <begin position="678"/>
        <end position="701"/>
    </location>
</feature>